<organism evidence="1">
    <name type="scientific">marine sediment metagenome</name>
    <dbReference type="NCBI Taxonomy" id="412755"/>
    <lineage>
        <taxon>unclassified sequences</taxon>
        <taxon>metagenomes</taxon>
        <taxon>ecological metagenomes</taxon>
    </lineage>
</organism>
<dbReference type="EMBL" id="LAZR01015474">
    <property type="protein sequence ID" value="KKM12053.1"/>
    <property type="molecule type" value="Genomic_DNA"/>
</dbReference>
<feature type="non-terminal residue" evidence="1">
    <location>
        <position position="67"/>
    </location>
</feature>
<gene>
    <name evidence="1" type="ORF">LCGC14_1720440</name>
</gene>
<accession>A0A0F9HCE5</accession>
<comment type="caution">
    <text evidence="1">The sequence shown here is derived from an EMBL/GenBank/DDBJ whole genome shotgun (WGS) entry which is preliminary data.</text>
</comment>
<protein>
    <submittedName>
        <fullName evidence="1">Uncharacterized protein</fullName>
    </submittedName>
</protein>
<reference evidence="1" key="1">
    <citation type="journal article" date="2015" name="Nature">
        <title>Complex archaea that bridge the gap between prokaryotes and eukaryotes.</title>
        <authorList>
            <person name="Spang A."/>
            <person name="Saw J.H."/>
            <person name="Jorgensen S.L."/>
            <person name="Zaremba-Niedzwiedzka K."/>
            <person name="Martijn J."/>
            <person name="Lind A.E."/>
            <person name="van Eijk R."/>
            <person name="Schleper C."/>
            <person name="Guy L."/>
            <person name="Ettema T.J."/>
        </authorList>
    </citation>
    <scope>NUCLEOTIDE SEQUENCE</scope>
</reference>
<evidence type="ECO:0000313" key="1">
    <source>
        <dbReference type="EMBL" id="KKM12053.1"/>
    </source>
</evidence>
<name>A0A0F9HCE5_9ZZZZ</name>
<dbReference type="AlphaFoldDB" id="A0A0F9HCE5"/>
<proteinExistence type="predicted"/>
<sequence length="67" mass="7829">MTEIMFRGGWPDDVRGIVNPVLQDWIHLIPGWVRILYVRFESDGGKTTASIHMSYENRWATLKVRPD</sequence>